<evidence type="ECO:0000313" key="4">
    <source>
        <dbReference type="Proteomes" id="UP000675781"/>
    </source>
</evidence>
<evidence type="ECO:0000256" key="1">
    <source>
        <dbReference type="ARBA" id="ARBA00022801"/>
    </source>
</evidence>
<feature type="domain" description="DUF402" evidence="2">
    <location>
        <begin position="43"/>
        <end position="148"/>
    </location>
</feature>
<sequence>MDMSNLIRVTYRKYDGSLHWNGVMRRLGEDDFGVWLGWGAGLTMRRGYEPPVTFPEPHVSLYPRDKWWTASFYTAPRRTEIYCDITTVPEWPTEDEVTMVDLDLDVIRRREDRQAIILDEDEFLEHQVRYAYPPNVIEAARNSADALLPAVGGDAEPFQSAYFEWLSKVEQYEGDPAA</sequence>
<dbReference type="InterPro" id="IPR035930">
    <property type="entry name" value="FomD-like_sf"/>
</dbReference>
<dbReference type="InterPro" id="IPR050212">
    <property type="entry name" value="Ntdp-like"/>
</dbReference>
<dbReference type="Proteomes" id="UP000675781">
    <property type="component" value="Unassembled WGS sequence"/>
</dbReference>
<comment type="caution">
    <text evidence="3">The sequence shown here is derived from an EMBL/GenBank/DDBJ whole genome shotgun (WGS) entry which is preliminary data.</text>
</comment>
<evidence type="ECO:0000259" key="2">
    <source>
        <dbReference type="Pfam" id="PF04167"/>
    </source>
</evidence>
<organism evidence="3 4">
    <name type="scientific">Actinospica durhamensis</name>
    <dbReference type="NCBI Taxonomy" id="1508375"/>
    <lineage>
        <taxon>Bacteria</taxon>
        <taxon>Bacillati</taxon>
        <taxon>Actinomycetota</taxon>
        <taxon>Actinomycetes</taxon>
        <taxon>Catenulisporales</taxon>
        <taxon>Actinospicaceae</taxon>
        <taxon>Actinospica</taxon>
    </lineage>
</organism>
<keyword evidence="1" id="KW-0378">Hydrolase</keyword>
<dbReference type="GO" id="GO:0016787">
    <property type="term" value="F:hydrolase activity"/>
    <property type="evidence" value="ECO:0007669"/>
    <property type="project" value="UniProtKB-KW"/>
</dbReference>
<gene>
    <name evidence="3" type="ORF">KDL01_40470</name>
</gene>
<accession>A0A941EWQ9</accession>
<evidence type="ECO:0000313" key="3">
    <source>
        <dbReference type="EMBL" id="MBR7839597.1"/>
    </source>
</evidence>
<keyword evidence="4" id="KW-1185">Reference proteome</keyword>
<dbReference type="Pfam" id="PF04167">
    <property type="entry name" value="DUF402"/>
    <property type="match status" value="1"/>
</dbReference>
<dbReference type="SUPFAM" id="SSF159234">
    <property type="entry name" value="FomD-like"/>
    <property type="match status" value="1"/>
</dbReference>
<dbReference type="Gene3D" id="2.40.380.10">
    <property type="entry name" value="FomD-like"/>
    <property type="match status" value="1"/>
</dbReference>
<dbReference type="EMBL" id="JAGSOG010000504">
    <property type="protein sequence ID" value="MBR7839597.1"/>
    <property type="molecule type" value="Genomic_DNA"/>
</dbReference>
<name>A0A941EWQ9_9ACTN</name>
<reference evidence="3" key="1">
    <citation type="submission" date="2021-04" db="EMBL/GenBank/DDBJ databases">
        <title>Genome based classification of Actinospica acidithermotolerans sp. nov., an actinobacterium isolated from an Indonesian hot spring.</title>
        <authorList>
            <person name="Kusuma A.B."/>
            <person name="Putra K.E."/>
            <person name="Nafisah S."/>
            <person name="Loh J."/>
            <person name="Nouioui I."/>
            <person name="Goodfellow M."/>
        </authorList>
    </citation>
    <scope>NUCLEOTIDE SEQUENCE</scope>
    <source>
        <strain evidence="3">CSCA 57</strain>
    </source>
</reference>
<dbReference type="AlphaFoldDB" id="A0A941EWQ9"/>
<dbReference type="PANTHER" id="PTHR39159">
    <property type="match status" value="1"/>
</dbReference>
<proteinExistence type="predicted"/>
<dbReference type="PANTHER" id="PTHR39159:SF1">
    <property type="entry name" value="UPF0374 PROTEIN YGAC"/>
    <property type="match status" value="1"/>
</dbReference>
<dbReference type="InterPro" id="IPR007295">
    <property type="entry name" value="DUF402"/>
</dbReference>
<protein>
    <submittedName>
        <fullName evidence="3">DUF402 domain-containing protein</fullName>
    </submittedName>
</protein>